<keyword evidence="3" id="KW-1185">Reference proteome</keyword>
<proteinExistence type="predicted"/>
<feature type="chain" id="PRO_5043617530" evidence="1">
    <location>
        <begin position="26"/>
        <end position="116"/>
    </location>
</feature>
<gene>
    <name evidence="2" type="ORF">OLC1_LOCUS9901</name>
</gene>
<sequence>MAKSGLKFALLLCIFLAGFWSFCLSLNDDTKLQPTADFVPMKNGNNQQEFLKYYHFSDVPNFPSLIQDKRSTRVHVTSGGIKTRKILQTIGNLHCVGCLHVGCSSSPSCPANCCIY</sequence>
<organism evidence="2 3">
    <name type="scientific">Oldenlandia corymbosa var. corymbosa</name>
    <dbReference type="NCBI Taxonomy" id="529605"/>
    <lineage>
        <taxon>Eukaryota</taxon>
        <taxon>Viridiplantae</taxon>
        <taxon>Streptophyta</taxon>
        <taxon>Embryophyta</taxon>
        <taxon>Tracheophyta</taxon>
        <taxon>Spermatophyta</taxon>
        <taxon>Magnoliopsida</taxon>
        <taxon>eudicotyledons</taxon>
        <taxon>Gunneridae</taxon>
        <taxon>Pentapetalae</taxon>
        <taxon>asterids</taxon>
        <taxon>lamiids</taxon>
        <taxon>Gentianales</taxon>
        <taxon>Rubiaceae</taxon>
        <taxon>Rubioideae</taxon>
        <taxon>Spermacoceae</taxon>
        <taxon>Hedyotis-Oldenlandia complex</taxon>
        <taxon>Oldenlandia</taxon>
    </lineage>
</organism>
<evidence type="ECO:0000256" key="1">
    <source>
        <dbReference type="SAM" id="SignalP"/>
    </source>
</evidence>
<evidence type="ECO:0000313" key="3">
    <source>
        <dbReference type="Proteomes" id="UP001161247"/>
    </source>
</evidence>
<protein>
    <submittedName>
        <fullName evidence="2">OLC1v1036878C1</fullName>
    </submittedName>
</protein>
<evidence type="ECO:0000313" key="2">
    <source>
        <dbReference type="EMBL" id="CAI9099974.1"/>
    </source>
</evidence>
<feature type="signal peptide" evidence="1">
    <location>
        <begin position="1"/>
        <end position="25"/>
    </location>
</feature>
<name>A0AAV1CWD3_OLDCO</name>
<dbReference type="EMBL" id="OX459120">
    <property type="protein sequence ID" value="CAI9099974.1"/>
    <property type="molecule type" value="Genomic_DNA"/>
</dbReference>
<accession>A0AAV1CWD3</accession>
<dbReference type="AlphaFoldDB" id="A0AAV1CWD3"/>
<dbReference type="Proteomes" id="UP001161247">
    <property type="component" value="Chromosome 3"/>
</dbReference>
<keyword evidence="1" id="KW-0732">Signal</keyword>
<reference evidence="2" key="1">
    <citation type="submission" date="2023-03" db="EMBL/GenBank/DDBJ databases">
        <authorList>
            <person name="Julca I."/>
        </authorList>
    </citation>
    <scope>NUCLEOTIDE SEQUENCE</scope>
</reference>